<reference evidence="2 3" key="1">
    <citation type="submission" date="2019-07" db="EMBL/GenBank/DDBJ databases">
        <title>De Novo Assembly of kiwifruit Actinidia rufa.</title>
        <authorList>
            <person name="Sugita-Konishi S."/>
            <person name="Sato K."/>
            <person name="Mori E."/>
            <person name="Abe Y."/>
            <person name="Kisaki G."/>
            <person name="Hamano K."/>
            <person name="Suezawa K."/>
            <person name="Otani M."/>
            <person name="Fukuda T."/>
            <person name="Manabe T."/>
            <person name="Gomi K."/>
            <person name="Tabuchi M."/>
            <person name="Akimitsu K."/>
            <person name="Kataoka I."/>
        </authorList>
    </citation>
    <scope>NUCLEOTIDE SEQUENCE [LARGE SCALE GENOMIC DNA]</scope>
    <source>
        <strain evidence="3">cv. Fuchu</strain>
    </source>
</reference>
<keyword evidence="3" id="KW-1185">Reference proteome</keyword>
<dbReference type="AlphaFoldDB" id="A0A7J0FXZ2"/>
<dbReference type="OrthoDB" id="1937829at2759"/>
<dbReference type="NCBIfam" id="TIGR00756">
    <property type="entry name" value="PPR"/>
    <property type="match status" value="1"/>
</dbReference>
<gene>
    <name evidence="2" type="ORF">Acr_16g0001670</name>
</gene>
<dbReference type="Proteomes" id="UP000585474">
    <property type="component" value="Unassembled WGS sequence"/>
</dbReference>
<dbReference type="InterPro" id="IPR046960">
    <property type="entry name" value="PPR_At4g14850-like_plant"/>
</dbReference>
<accession>A0A7J0FXZ2</accession>
<dbReference type="GO" id="GO:0009451">
    <property type="term" value="P:RNA modification"/>
    <property type="evidence" value="ECO:0007669"/>
    <property type="project" value="InterPro"/>
</dbReference>
<evidence type="ECO:0000256" key="1">
    <source>
        <dbReference type="ARBA" id="ARBA00022737"/>
    </source>
</evidence>
<keyword evidence="1" id="KW-0677">Repeat</keyword>
<protein>
    <submittedName>
        <fullName evidence="2">Tetratricopeptide repeat (TPR)-like superfamily protein</fullName>
    </submittedName>
</protein>
<dbReference type="GO" id="GO:0003723">
    <property type="term" value="F:RNA binding"/>
    <property type="evidence" value="ECO:0007669"/>
    <property type="project" value="InterPro"/>
</dbReference>
<name>A0A7J0FXZ2_9ERIC</name>
<dbReference type="Pfam" id="PF01535">
    <property type="entry name" value="PPR"/>
    <property type="match status" value="1"/>
</dbReference>
<dbReference type="InterPro" id="IPR011990">
    <property type="entry name" value="TPR-like_helical_dom_sf"/>
</dbReference>
<dbReference type="Gene3D" id="1.25.40.10">
    <property type="entry name" value="Tetratricopeptide repeat domain"/>
    <property type="match status" value="1"/>
</dbReference>
<evidence type="ECO:0000313" key="2">
    <source>
        <dbReference type="EMBL" id="GFZ03543.1"/>
    </source>
</evidence>
<proteinExistence type="predicted"/>
<sequence length="106" mass="12273">MCTARIFPDSSTFPSVFKSIARLGRGDIGKSIHCCVVKTSFVSDIYTNTALVHMCCTCLLPDEDRQMFDEMPERYTVFWNPLISGYAHNRKFREAIDAFRDSKDYW</sequence>
<dbReference type="EMBL" id="BJWL01000016">
    <property type="protein sequence ID" value="GFZ03543.1"/>
    <property type="molecule type" value="Genomic_DNA"/>
</dbReference>
<evidence type="ECO:0000313" key="3">
    <source>
        <dbReference type="Proteomes" id="UP000585474"/>
    </source>
</evidence>
<dbReference type="InterPro" id="IPR002885">
    <property type="entry name" value="PPR_rpt"/>
</dbReference>
<organism evidence="2 3">
    <name type="scientific">Actinidia rufa</name>
    <dbReference type="NCBI Taxonomy" id="165716"/>
    <lineage>
        <taxon>Eukaryota</taxon>
        <taxon>Viridiplantae</taxon>
        <taxon>Streptophyta</taxon>
        <taxon>Embryophyta</taxon>
        <taxon>Tracheophyta</taxon>
        <taxon>Spermatophyta</taxon>
        <taxon>Magnoliopsida</taxon>
        <taxon>eudicotyledons</taxon>
        <taxon>Gunneridae</taxon>
        <taxon>Pentapetalae</taxon>
        <taxon>asterids</taxon>
        <taxon>Ericales</taxon>
        <taxon>Actinidiaceae</taxon>
        <taxon>Actinidia</taxon>
    </lineage>
</organism>
<dbReference type="PANTHER" id="PTHR47926">
    <property type="entry name" value="PENTATRICOPEPTIDE REPEAT-CONTAINING PROTEIN"/>
    <property type="match status" value="1"/>
</dbReference>
<comment type="caution">
    <text evidence="2">The sequence shown here is derived from an EMBL/GenBank/DDBJ whole genome shotgun (WGS) entry which is preliminary data.</text>
</comment>